<keyword evidence="4" id="KW-1185">Reference proteome</keyword>
<dbReference type="InterPro" id="IPR055554">
    <property type="entry name" value="DUF7130"/>
</dbReference>
<dbReference type="Proteomes" id="UP000011602">
    <property type="component" value="Unassembled WGS sequence"/>
</dbReference>
<evidence type="ECO:0000313" key="4">
    <source>
        <dbReference type="Proteomes" id="UP000011602"/>
    </source>
</evidence>
<evidence type="ECO:0000313" key="3">
    <source>
        <dbReference type="EMBL" id="ELY60779.1"/>
    </source>
</evidence>
<accession>L9XGB8</accession>
<name>L9XGB8_9EURY</name>
<feature type="domain" description="DUF7130" evidence="2">
    <location>
        <begin position="33"/>
        <end position="73"/>
    </location>
</feature>
<feature type="compositionally biased region" description="Basic and acidic residues" evidence="1">
    <location>
        <begin position="14"/>
        <end position="31"/>
    </location>
</feature>
<dbReference type="EMBL" id="AOHZ01000017">
    <property type="protein sequence ID" value="ELY60779.1"/>
    <property type="molecule type" value="Genomic_DNA"/>
</dbReference>
<dbReference type="Pfam" id="PF23458">
    <property type="entry name" value="DUF7130"/>
    <property type="match status" value="1"/>
</dbReference>
<dbReference type="eggNOG" id="arCOG07989">
    <property type="taxonomic scope" value="Archaea"/>
</dbReference>
<proteinExistence type="predicted"/>
<gene>
    <name evidence="3" type="ORF">C493_03717</name>
</gene>
<sequence length="73" mass="8351">MSPEDTQPPAASELRNKEETELPIGEVREPESRGVAMWRCRDCGEMGHLEEELPPSCPGCDAPREDLYYWEED</sequence>
<dbReference type="STRING" id="1227499.C493_03717"/>
<dbReference type="Gene3D" id="2.20.28.10">
    <property type="match status" value="1"/>
</dbReference>
<reference evidence="3 4" key="1">
    <citation type="journal article" date="2014" name="PLoS Genet.">
        <title>Phylogenetically driven sequencing of extremely halophilic archaea reveals strategies for static and dynamic osmo-response.</title>
        <authorList>
            <person name="Becker E.A."/>
            <person name="Seitzer P.M."/>
            <person name="Tritt A."/>
            <person name="Larsen D."/>
            <person name="Krusor M."/>
            <person name="Yao A.I."/>
            <person name="Wu D."/>
            <person name="Madern D."/>
            <person name="Eisen J.A."/>
            <person name="Darling A.E."/>
            <person name="Facciotti M.T."/>
        </authorList>
    </citation>
    <scope>NUCLEOTIDE SEQUENCE [LARGE SCALE GENOMIC DNA]</scope>
    <source>
        <strain evidence="3 4">JCM 12255</strain>
    </source>
</reference>
<evidence type="ECO:0000259" key="2">
    <source>
        <dbReference type="Pfam" id="PF23458"/>
    </source>
</evidence>
<evidence type="ECO:0000256" key="1">
    <source>
        <dbReference type="SAM" id="MobiDB-lite"/>
    </source>
</evidence>
<protein>
    <recommendedName>
        <fullName evidence="2">DUF7130 domain-containing protein</fullName>
    </recommendedName>
</protein>
<comment type="caution">
    <text evidence="3">The sequence shown here is derived from an EMBL/GenBank/DDBJ whole genome shotgun (WGS) entry which is preliminary data.</text>
</comment>
<feature type="region of interest" description="Disordered" evidence="1">
    <location>
        <begin position="1"/>
        <end position="31"/>
    </location>
</feature>
<dbReference type="SUPFAM" id="SSF57802">
    <property type="entry name" value="Rubredoxin-like"/>
    <property type="match status" value="1"/>
</dbReference>
<organism evidence="3 4">
    <name type="scientific">Natronolimnohabitans innermongolicus JCM 12255</name>
    <dbReference type="NCBI Taxonomy" id="1227499"/>
    <lineage>
        <taxon>Archaea</taxon>
        <taxon>Methanobacteriati</taxon>
        <taxon>Methanobacteriota</taxon>
        <taxon>Stenosarchaea group</taxon>
        <taxon>Halobacteria</taxon>
        <taxon>Halobacteriales</taxon>
        <taxon>Natrialbaceae</taxon>
        <taxon>Natronolimnohabitans</taxon>
    </lineage>
</organism>
<dbReference type="OrthoDB" id="45654at2157"/>
<dbReference type="AlphaFoldDB" id="L9XGB8"/>
<dbReference type="RefSeq" id="WP_007258052.1">
    <property type="nucleotide sequence ID" value="NZ_AOHZ01000017.1"/>
</dbReference>